<evidence type="ECO:0000259" key="2">
    <source>
        <dbReference type="Pfam" id="PF02036"/>
    </source>
</evidence>
<feature type="compositionally biased region" description="Gly residues" evidence="1">
    <location>
        <begin position="125"/>
        <end position="144"/>
    </location>
</feature>
<sequence>MESATGRDARGTLPEGLGDALRATAEDIATVLRGVADTSVPVPRSEWTVGEAAAHLAQANELMADLAAGRERRYGDGTPQSLAAANERALAEFGERAAGPLAELIVRHTDAYLMAFERRATDSVGTGGGKAGETGRGIGGGTGETAGTVVTPLGPMSREVLGSYLLTHMLGHGYDLARALGRPHMIDRTRVELSLPFLVAAMPRVTDVTTTARLTASYAIRLWGGARFGVTFTDGAVTVTPRPPARPDCTILIEPVTFLLMALGRIGPNGAMARGRVFARGRKPWLALRFPGLFKAP</sequence>
<feature type="region of interest" description="Disordered" evidence="1">
    <location>
        <begin position="123"/>
        <end position="151"/>
    </location>
</feature>
<comment type="caution">
    <text evidence="3">The sequence shown here is derived from an EMBL/GenBank/DDBJ whole genome shotgun (WGS) entry which is preliminary data.</text>
</comment>
<dbReference type="Proteomes" id="UP001596915">
    <property type="component" value="Unassembled WGS sequence"/>
</dbReference>
<dbReference type="SUPFAM" id="SSF109854">
    <property type="entry name" value="DinB/YfiT-like putative metalloenzymes"/>
    <property type="match status" value="1"/>
</dbReference>
<evidence type="ECO:0000256" key="1">
    <source>
        <dbReference type="SAM" id="MobiDB-lite"/>
    </source>
</evidence>
<dbReference type="InterPro" id="IPR034660">
    <property type="entry name" value="DinB/YfiT-like"/>
</dbReference>
<gene>
    <name evidence="3" type="ORF">ACFQ2K_14460</name>
</gene>
<name>A0ABW2WQG6_9ACTN</name>
<keyword evidence="4" id="KW-1185">Reference proteome</keyword>
<accession>A0ABW2WQG6</accession>
<evidence type="ECO:0000313" key="4">
    <source>
        <dbReference type="Proteomes" id="UP001596915"/>
    </source>
</evidence>
<keyword evidence="3" id="KW-0413">Isomerase</keyword>
<evidence type="ECO:0000313" key="3">
    <source>
        <dbReference type="EMBL" id="MFD0623804.1"/>
    </source>
</evidence>
<dbReference type="SUPFAM" id="SSF55718">
    <property type="entry name" value="SCP-like"/>
    <property type="match status" value="1"/>
</dbReference>
<dbReference type="EMBL" id="JBHTGL010000008">
    <property type="protein sequence ID" value="MFD0623804.1"/>
    <property type="molecule type" value="Genomic_DNA"/>
</dbReference>
<organism evidence="3 4">
    <name type="scientific">Streptomyces sanglieri</name>
    <dbReference type="NCBI Taxonomy" id="193460"/>
    <lineage>
        <taxon>Bacteria</taxon>
        <taxon>Bacillati</taxon>
        <taxon>Actinomycetota</taxon>
        <taxon>Actinomycetes</taxon>
        <taxon>Kitasatosporales</taxon>
        <taxon>Streptomycetaceae</taxon>
        <taxon>Streptomyces</taxon>
    </lineage>
</organism>
<dbReference type="InterPro" id="IPR017517">
    <property type="entry name" value="Maleyloyr_isom"/>
</dbReference>
<dbReference type="Pfam" id="PF02036">
    <property type="entry name" value="SCP2"/>
    <property type="match status" value="1"/>
</dbReference>
<dbReference type="NCBIfam" id="TIGR03083">
    <property type="entry name" value="maleylpyruvate isomerase family mycothiol-dependent enzyme"/>
    <property type="match status" value="1"/>
</dbReference>
<dbReference type="InterPro" id="IPR003033">
    <property type="entry name" value="SCP2_sterol-bd_dom"/>
</dbReference>
<feature type="domain" description="SCP2" evidence="2">
    <location>
        <begin position="212"/>
        <end position="279"/>
    </location>
</feature>
<protein>
    <submittedName>
        <fullName evidence="3">Maleylpyruvate isomerase family mycothiol-dependent enzyme</fullName>
    </submittedName>
</protein>
<reference evidence="4" key="1">
    <citation type="journal article" date="2019" name="Int. J. Syst. Evol. Microbiol.">
        <title>The Global Catalogue of Microorganisms (GCM) 10K type strain sequencing project: providing services to taxonomists for standard genome sequencing and annotation.</title>
        <authorList>
            <consortium name="The Broad Institute Genomics Platform"/>
            <consortium name="The Broad Institute Genome Sequencing Center for Infectious Disease"/>
            <person name="Wu L."/>
            <person name="Ma J."/>
        </authorList>
    </citation>
    <scope>NUCLEOTIDE SEQUENCE [LARGE SCALE GENOMIC DNA]</scope>
    <source>
        <strain evidence="4">JCM 12607</strain>
    </source>
</reference>
<dbReference type="InterPro" id="IPR036527">
    <property type="entry name" value="SCP2_sterol-bd_dom_sf"/>
</dbReference>
<dbReference type="Gene3D" id="3.30.1050.10">
    <property type="entry name" value="SCP2 sterol-binding domain"/>
    <property type="match status" value="1"/>
</dbReference>
<dbReference type="GO" id="GO:0016853">
    <property type="term" value="F:isomerase activity"/>
    <property type="evidence" value="ECO:0007669"/>
    <property type="project" value="UniProtKB-KW"/>
</dbReference>
<proteinExistence type="predicted"/>